<keyword evidence="1" id="KW-1133">Transmembrane helix</keyword>
<name>A0ABN0RF10_9LIST</name>
<dbReference type="Pfam" id="PF15980">
    <property type="entry name" value="ComGF"/>
    <property type="match status" value="1"/>
</dbReference>
<keyword evidence="1" id="KW-0812">Transmembrane</keyword>
<gene>
    <name evidence="2" type="ORF">MFLO_08142</name>
</gene>
<evidence type="ECO:0000313" key="3">
    <source>
        <dbReference type="Proteomes" id="UP000019249"/>
    </source>
</evidence>
<dbReference type="NCBIfam" id="NF041002">
    <property type="entry name" value="pilin_ComGF"/>
    <property type="match status" value="1"/>
</dbReference>
<sequence length="149" mass="16884">MAHPKKIKHAFLPASNGFTLIEALLSLFTVASVLTLAPLVLQAENRIISASHIKASSEWHIFLKQLHEERSGQQLSKILPHGFCFIATDMDKETCYSQYKSIVRKQVDGHGHETVLTDIEDFQILSRSKFIEVAVSFNDHHFLQTKMPL</sequence>
<organism evidence="2 3">
    <name type="scientific">Listeria floridensis FSL S10-1187</name>
    <dbReference type="NCBI Taxonomy" id="1265817"/>
    <lineage>
        <taxon>Bacteria</taxon>
        <taxon>Bacillati</taxon>
        <taxon>Bacillota</taxon>
        <taxon>Bacilli</taxon>
        <taxon>Bacillales</taxon>
        <taxon>Listeriaceae</taxon>
        <taxon>Listeria</taxon>
    </lineage>
</organism>
<keyword evidence="3" id="KW-1185">Reference proteome</keyword>
<accession>A0ABN0RF10</accession>
<dbReference type="Proteomes" id="UP000019249">
    <property type="component" value="Unassembled WGS sequence"/>
</dbReference>
<comment type="caution">
    <text evidence="2">The sequence shown here is derived from an EMBL/GenBank/DDBJ whole genome shotgun (WGS) entry which is preliminary data.</text>
</comment>
<feature type="transmembrane region" description="Helical" evidence="1">
    <location>
        <begin position="20"/>
        <end position="41"/>
    </location>
</feature>
<reference evidence="2 3" key="1">
    <citation type="journal article" date="2014" name="Int. J. Syst. Evol. Microbiol.">
        <title>Listeria floridensis sp. nov., Listeria aquatica sp. nov., Listeria cornellensis sp. nov., Listeria riparia sp. nov. and Listeria grandensis sp. nov., from agricultural and natural environments.</title>
        <authorList>
            <person name="den Bakker H.C."/>
            <person name="Warchocki S."/>
            <person name="Wright E.M."/>
            <person name="Allred A.F."/>
            <person name="Ahlstrom C."/>
            <person name="Manuel C.S."/>
            <person name="Stasiewicz M.J."/>
            <person name="Burrell A."/>
            <person name="Roof S."/>
            <person name="Strawn L."/>
            <person name="Fortes E.D."/>
            <person name="Nightingale K.K."/>
            <person name="Kephart D."/>
            <person name="Wiedmann M."/>
        </authorList>
    </citation>
    <scope>NUCLEOTIDE SEQUENCE [LARGE SCALE GENOMIC DNA]</scope>
    <source>
        <strain evidence="2 3">FSL S10-1187</strain>
    </source>
</reference>
<evidence type="ECO:0000256" key="1">
    <source>
        <dbReference type="SAM" id="Phobius"/>
    </source>
</evidence>
<keyword evidence="1" id="KW-0472">Membrane</keyword>
<proteinExistence type="predicted"/>
<dbReference type="EMBL" id="AODF01000015">
    <property type="protein sequence ID" value="EUJ31766.1"/>
    <property type="molecule type" value="Genomic_DNA"/>
</dbReference>
<protein>
    <submittedName>
        <fullName evidence="2">ComG operon protein 6 (ComGF)</fullName>
    </submittedName>
</protein>
<evidence type="ECO:0000313" key="2">
    <source>
        <dbReference type="EMBL" id="EUJ31766.1"/>
    </source>
</evidence>
<dbReference type="InterPro" id="IPR016977">
    <property type="entry name" value="ComGF"/>
</dbReference>